<evidence type="ECO:0000313" key="7">
    <source>
        <dbReference type="Proteomes" id="UP000005695"/>
    </source>
</evidence>
<dbReference type="Gene3D" id="3.40.50.300">
    <property type="entry name" value="P-loop containing nucleotide triphosphate hydrolases"/>
    <property type="match status" value="2"/>
</dbReference>
<dbReference type="OrthoDB" id="9782163at2"/>
<dbReference type="PANTHER" id="PTHR43553">
    <property type="entry name" value="HEAVY METAL TRANSPORTER"/>
    <property type="match status" value="1"/>
</dbReference>
<dbReference type="SMART" id="SM00382">
    <property type="entry name" value="AAA"/>
    <property type="match status" value="2"/>
</dbReference>
<dbReference type="InterPro" id="IPR003439">
    <property type="entry name" value="ABC_transporter-like_ATP-bd"/>
</dbReference>
<dbReference type="InterPro" id="IPR050095">
    <property type="entry name" value="ECF_ABC_transporter_ATP-bd"/>
</dbReference>
<dbReference type="PANTHER" id="PTHR43553:SF24">
    <property type="entry name" value="ENERGY-COUPLING FACTOR TRANSPORTER ATP-BINDING PROTEIN ECFA1"/>
    <property type="match status" value="1"/>
</dbReference>
<dbReference type="GO" id="GO:0043190">
    <property type="term" value="C:ATP-binding cassette (ABC) transporter complex"/>
    <property type="evidence" value="ECO:0007669"/>
    <property type="project" value="TreeGrafter"/>
</dbReference>
<feature type="domain" description="ABC transporter" evidence="5">
    <location>
        <begin position="256"/>
        <end position="468"/>
    </location>
</feature>
<dbReference type="SUPFAM" id="SSF52540">
    <property type="entry name" value="P-loop containing nucleoside triphosphate hydrolases"/>
    <property type="match status" value="2"/>
</dbReference>
<dbReference type="InterPro" id="IPR027417">
    <property type="entry name" value="P-loop_NTPase"/>
</dbReference>
<protein>
    <submittedName>
        <fullName evidence="6">ABC transporter related</fullName>
    </submittedName>
</protein>
<evidence type="ECO:0000256" key="1">
    <source>
        <dbReference type="ARBA" id="ARBA00005417"/>
    </source>
</evidence>
<evidence type="ECO:0000256" key="3">
    <source>
        <dbReference type="ARBA" id="ARBA00022741"/>
    </source>
</evidence>
<dbReference type="GO" id="GO:0005524">
    <property type="term" value="F:ATP binding"/>
    <property type="evidence" value="ECO:0007669"/>
    <property type="project" value="UniProtKB-KW"/>
</dbReference>
<dbReference type="RefSeq" id="WP_005998271.1">
    <property type="nucleotide sequence ID" value="NZ_AAEW02000003.1"/>
</dbReference>
<dbReference type="AlphaFoldDB" id="Q1K2R4"/>
<evidence type="ECO:0000259" key="5">
    <source>
        <dbReference type="PROSITE" id="PS50893"/>
    </source>
</evidence>
<sequence length="468" mass="50895">MAEWNTTSNIENAEVLKLENFSFSYQVQQPILSRINLTIRAGECHCLCGATGQGKSTLALAMKGLLEGGQQDSCVSSSARRHEGDLPFAAVGLVLQNPETQLFAHTVGAEVAFGLENEAVPPAQMRARVAEALALVNLTVSLCTPTAHLSMGQKYRLLMAAVLVLQPRVLILDEPVAQLDEEGQQQLVRVVRRLLNQGIAVVLCEHSPQPFADLIDQYWTLAQGGRLLAGRVPAELSDAPTRLPSFSASTGKETVVEAENLSVGYEGKTLWEGASFTLTAGEKMLVCGDNGCGKSTLMQTLCGFLSPRDGELRVLGHCPSPQLLQGSALLMMQNPHKQLTETSVWDEVSLSHRLAGHSRCDCHQACDEVLAQCGITHLKHASPHQLSYGQRHLVALASVLVARPKVLLMDDPFAGLDATSQRRVSQLIERYCHEGMTVICASHESGDQWCDFDQVFAIHGGRFETQKR</sequence>
<proteinExistence type="inferred from homology"/>
<organism evidence="6 7">
    <name type="scientific">Desulfuromonas acetoxidans (strain DSM 684 / 11070)</name>
    <dbReference type="NCBI Taxonomy" id="281689"/>
    <lineage>
        <taxon>Bacteria</taxon>
        <taxon>Pseudomonadati</taxon>
        <taxon>Thermodesulfobacteriota</taxon>
        <taxon>Desulfuromonadia</taxon>
        <taxon>Desulfuromonadales</taxon>
        <taxon>Desulfuromonadaceae</taxon>
        <taxon>Desulfuromonas</taxon>
    </lineage>
</organism>
<dbReference type="InterPro" id="IPR015856">
    <property type="entry name" value="ABC_transpr_CbiO/EcfA_su"/>
</dbReference>
<reference evidence="6" key="1">
    <citation type="submission" date="2006-05" db="EMBL/GenBank/DDBJ databases">
        <title>Annotation of the draft genome assembly of Desulfuromonas acetoxidans DSM 684.</title>
        <authorList>
            <consortium name="US DOE Joint Genome Institute (JGI-ORNL)"/>
            <person name="Larimer F."/>
            <person name="Land M."/>
            <person name="Hauser L."/>
        </authorList>
    </citation>
    <scope>NUCLEOTIDE SEQUENCE [LARGE SCALE GENOMIC DNA]</scope>
    <source>
        <strain evidence="6">DSM 684</strain>
    </source>
</reference>
<comment type="similarity">
    <text evidence="1">Belongs to the ABC transporter superfamily.</text>
</comment>
<dbReference type="InterPro" id="IPR003593">
    <property type="entry name" value="AAA+_ATPase"/>
</dbReference>
<keyword evidence="3" id="KW-0547">Nucleotide-binding</keyword>
<dbReference type="Proteomes" id="UP000005695">
    <property type="component" value="Unassembled WGS sequence"/>
</dbReference>
<dbReference type="GO" id="GO:0042626">
    <property type="term" value="F:ATPase-coupled transmembrane transporter activity"/>
    <property type="evidence" value="ECO:0007669"/>
    <property type="project" value="TreeGrafter"/>
</dbReference>
<comment type="caution">
    <text evidence="6">The sequence shown here is derived from an EMBL/GenBank/DDBJ whole genome shotgun (WGS) entry which is preliminary data.</text>
</comment>
<evidence type="ECO:0000256" key="2">
    <source>
        <dbReference type="ARBA" id="ARBA00022448"/>
    </source>
</evidence>
<keyword evidence="7" id="KW-1185">Reference proteome</keyword>
<keyword evidence="2" id="KW-0813">Transport</keyword>
<reference evidence="6" key="2">
    <citation type="submission" date="2006-05" db="EMBL/GenBank/DDBJ databases">
        <title>Sequencing of the draft genome and assembly of Desulfuromonas acetoxidans DSM 684.</title>
        <authorList>
            <consortium name="US DOE Joint Genome Institute (JGI-PGF)"/>
            <person name="Copeland A."/>
            <person name="Lucas S."/>
            <person name="Lapidus A."/>
            <person name="Barry K."/>
            <person name="Detter J.C."/>
            <person name="Glavina del Rio T."/>
            <person name="Hammon N."/>
            <person name="Israni S."/>
            <person name="Dalin E."/>
            <person name="Tice H."/>
            <person name="Bruce D."/>
            <person name="Pitluck S."/>
            <person name="Richardson P."/>
        </authorList>
    </citation>
    <scope>NUCLEOTIDE SEQUENCE [LARGE SCALE GENOMIC DNA]</scope>
    <source>
        <strain evidence="6">DSM 684</strain>
    </source>
</reference>
<evidence type="ECO:0000313" key="6">
    <source>
        <dbReference type="EMBL" id="EAT16817.1"/>
    </source>
</evidence>
<name>Q1K2R4_DESA6</name>
<dbReference type="EMBL" id="AAEW02000003">
    <property type="protein sequence ID" value="EAT16817.1"/>
    <property type="molecule type" value="Genomic_DNA"/>
</dbReference>
<dbReference type="Pfam" id="PF00005">
    <property type="entry name" value="ABC_tran"/>
    <property type="match status" value="2"/>
</dbReference>
<dbReference type="GO" id="GO:0016887">
    <property type="term" value="F:ATP hydrolysis activity"/>
    <property type="evidence" value="ECO:0007669"/>
    <property type="project" value="InterPro"/>
</dbReference>
<feature type="domain" description="ABC transporter" evidence="5">
    <location>
        <begin position="16"/>
        <end position="248"/>
    </location>
</feature>
<dbReference type="PROSITE" id="PS50893">
    <property type="entry name" value="ABC_TRANSPORTER_2"/>
    <property type="match status" value="2"/>
</dbReference>
<keyword evidence="4" id="KW-0067">ATP-binding</keyword>
<evidence type="ECO:0000256" key="4">
    <source>
        <dbReference type="ARBA" id="ARBA00022840"/>
    </source>
</evidence>
<dbReference type="CDD" id="cd03225">
    <property type="entry name" value="ABC_cobalt_CbiO_domain1"/>
    <property type="match status" value="2"/>
</dbReference>
<accession>Q1K2R4</accession>
<gene>
    <name evidence="6" type="ORF">Dace_2069</name>
</gene>